<dbReference type="GO" id="GO:0016853">
    <property type="term" value="F:isomerase activity"/>
    <property type="evidence" value="ECO:0007669"/>
    <property type="project" value="UniProtKB-KW"/>
</dbReference>
<feature type="binding site" evidence="14">
    <location>
        <position position="123"/>
    </location>
    <ligand>
        <name>[4Fe-4S] cluster</name>
        <dbReference type="ChEBI" id="CHEBI:49883"/>
        <note>4Fe-4S-S-AdoMet</note>
    </ligand>
</feature>
<keyword evidence="18" id="KW-1185">Reference proteome</keyword>
<feature type="binding site" evidence="14">
    <location>
        <position position="127"/>
    </location>
    <ligand>
        <name>[4Fe-4S] cluster</name>
        <dbReference type="ChEBI" id="CHEBI:49883"/>
        <note>4Fe-4S-S-AdoMet</note>
    </ligand>
</feature>
<keyword evidence="6 14" id="KW-0004">4Fe-4S</keyword>
<evidence type="ECO:0000256" key="3">
    <source>
        <dbReference type="ARBA" id="ARBA00001966"/>
    </source>
</evidence>
<comment type="caution">
    <text evidence="17">The sequence shown here is derived from an EMBL/GenBank/DDBJ whole genome shotgun (WGS) entry which is preliminary data.</text>
</comment>
<evidence type="ECO:0000256" key="2">
    <source>
        <dbReference type="ARBA" id="ARBA00001933"/>
    </source>
</evidence>
<dbReference type="GO" id="GO:0046872">
    <property type="term" value="F:metal ion binding"/>
    <property type="evidence" value="ECO:0007669"/>
    <property type="project" value="UniProtKB-KW"/>
</dbReference>
<dbReference type="PROSITE" id="PS51918">
    <property type="entry name" value="RADICAL_SAM"/>
    <property type="match status" value="1"/>
</dbReference>
<feature type="domain" description="Radical SAM core" evidence="16">
    <location>
        <begin position="109"/>
        <end position="330"/>
    </location>
</feature>
<evidence type="ECO:0000256" key="11">
    <source>
        <dbReference type="ARBA" id="ARBA00023014"/>
    </source>
</evidence>
<evidence type="ECO:0000256" key="1">
    <source>
        <dbReference type="ARBA" id="ARBA00001352"/>
    </source>
</evidence>
<dbReference type="PANTHER" id="PTHR30538">
    <property type="entry name" value="LYSINE 2,3-AMINOMUTASE-RELATED"/>
    <property type="match status" value="1"/>
</dbReference>
<dbReference type="Gene3D" id="3.20.20.70">
    <property type="entry name" value="Aldolase class I"/>
    <property type="match status" value="1"/>
</dbReference>
<dbReference type="InterPro" id="IPR022462">
    <property type="entry name" value="EpmB"/>
</dbReference>
<evidence type="ECO:0000256" key="8">
    <source>
        <dbReference type="ARBA" id="ARBA00022723"/>
    </source>
</evidence>
<comment type="similarity">
    <text evidence="4">Belongs to the radical SAM superfamily. KamA family.</text>
</comment>
<feature type="modified residue" description="N6-(pyridoxal phosphate)lysine" evidence="15">
    <location>
        <position position="342"/>
    </location>
</feature>
<evidence type="ECO:0000259" key="16">
    <source>
        <dbReference type="PROSITE" id="PS51918"/>
    </source>
</evidence>
<evidence type="ECO:0000256" key="5">
    <source>
        <dbReference type="ARBA" id="ARBA00022363"/>
    </source>
</evidence>
<feature type="binding site" evidence="14">
    <location>
        <position position="130"/>
    </location>
    <ligand>
        <name>[4Fe-4S] cluster</name>
        <dbReference type="ChEBI" id="CHEBI:49883"/>
        <note>4Fe-4S-S-AdoMet</note>
    </ligand>
</feature>
<keyword evidence="12" id="KW-0413">Isomerase</keyword>
<dbReference type="OrthoDB" id="9770937at2"/>
<sequence>MISLNMQLSDNQWKRELAQAFKQPHELLEYLQIDSHLESKIAGKPLLEKNSFPMLVPKHFADLMSKGNIDDPLLLQVLPFSQELVEKDGFVLQPLDEQDNFIPVKNVVHKYQDRLLFLPKGGCAVNCRYCFRRNFPYHDLASSREEWQKSLDYAYSQEISELILSGGDPLMMTDKEFFWLAEELIKRNQEAKVKIDRLRIHSRLPIVLPNRITEGFVQICQFLAQAKIRVIWVSHINHPSEISELLQEKLASLAQAGVLLLNQSVLLKGVNNSVEVLAQLSHKLFQAGILPYYLHLLDKVTGASHFYVSDEEALALYRELQEQTSGYLIPKLAREEVGKKNKTLYTTV</sequence>
<dbReference type="SFLD" id="SFLDS00029">
    <property type="entry name" value="Radical_SAM"/>
    <property type="match status" value="1"/>
</dbReference>
<reference evidence="17 18" key="1">
    <citation type="submission" date="2017-08" db="EMBL/GenBank/DDBJ databases">
        <title>Reclassification of Bisgaard taxon 37 and 44.</title>
        <authorList>
            <person name="Christensen H."/>
        </authorList>
    </citation>
    <scope>NUCLEOTIDE SEQUENCE [LARGE SCALE GENOMIC DNA]</scope>
    <source>
        <strain evidence="17 18">B96_3</strain>
    </source>
</reference>
<gene>
    <name evidence="17" type="primary">epmB</name>
    <name evidence="17" type="ORF">CKF54_02655</name>
</gene>
<proteinExistence type="inferred from homology"/>
<dbReference type="AlphaFoldDB" id="A0A3A1Y8J4"/>
<keyword evidence="8 14" id="KW-0479">Metal-binding</keyword>
<keyword evidence="7" id="KW-0949">S-adenosyl-L-methionine</keyword>
<dbReference type="NCBIfam" id="TIGR00238">
    <property type="entry name" value="KamA family radical SAM protein"/>
    <property type="match status" value="1"/>
</dbReference>
<comment type="catalytic activity">
    <reaction evidence="1">
        <text>L-lysine = D-beta-lysine</text>
        <dbReference type="Rhea" id="RHEA:44148"/>
        <dbReference type="ChEBI" id="CHEBI:32551"/>
        <dbReference type="ChEBI" id="CHEBI:84138"/>
    </reaction>
</comment>
<dbReference type="SFLD" id="SFLDF00314">
    <property type="entry name" value="L-lysine_2_3-aminomutase_(yjeK"/>
    <property type="match status" value="1"/>
</dbReference>
<comment type="cofactor">
    <cofactor evidence="3">
        <name>[4Fe-4S] cluster</name>
        <dbReference type="ChEBI" id="CHEBI:49883"/>
    </cofactor>
</comment>
<dbReference type="EMBL" id="NRHC01000030">
    <property type="protein sequence ID" value="RIY33528.1"/>
    <property type="molecule type" value="Genomic_DNA"/>
</dbReference>
<organism evidence="17 18">
    <name type="scientific">Psittacicella hinzii</name>
    <dbReference type="NCBI Taxonomy" id="2028575"/>
    <lineage>
        <taxon>Bacteria</taxon>
        <taxon>Pseudomonadati</taxon>
        <taxon>Pseudomonadota</taxon>
        <taxon>Gammaproteobacteria</taxon>
        <taxon>Pasteurellales</taxon>
        <taxon>Psittacicellaceae</taxon>
        <taxon>Psittacicella</taxon>
    </lineage>
</organism>
<dbReference type="RefSeq" id="WP_119524738.1">
    <property type="nucleotide sequence ID" value="NZ_NRHC01000030.1"/>
</dbReference>
<evidence type="ECO:0000256" key="12">
    <source>
        <dbReference type="ARBA" id="ARBA00023235"/>
    </source>
</evidence>
<dbReference type="NCBIfam" id="TIGR03821">
    <property type="entry name" value="EFP_modif_epmB"/>
    <property type="match status" value="1"/>
</dbReference>
<dbReference type="InterPro" id="IPR007197">
    <property type="entry name" value="rSAM"/>
</dbReference>
<dbReference type="PIRSF" id="PIRSF004911">
    <property type="entry name" value="DUF160"/>
    <property type="match status" value="1"/>
</dbReference>
<dbReference type="SUPFAM" id="SSF102114">
    <property type="entry name" value="Radical SAM enzymes"/>
    <property type="match status" value="1"/>
</dbReference>
<evidence type="ECO:0000256" key="13">
    <source>
        <dbReference type="ARBA" id="ARBA00030756"/>
    </source>
</evidence>
<dbReference type="Proteomes" id="UP000265691">
    <property type="component" value="Unassembled WGS sequence"/>
</dbReference>
<dbReference type="GO" id="GO:0051539">
    <property type="term" value="F:4 iron, 4 sulfur cluster binding"/>
    <property type="evidence" value="ECO:0007669"/>
    <property type="project" value="UniProtKB-KW"/>
</dbReference>
<evidence type="ECO:0000256" key="14">
    <source>
        <dbReference type="PIRSR" id="PIRSR004911-1"/>
    </source>
</evidence>
<evidence type="ECO:0000313" key="17">
    <source>
        <dbReference type="EMBL" id="RIY33528.1"/>
    </source>
</evidence>
<dbReference type="InterPro" id="IPR013785">
    <property type="entry name" value="Aldolase_TIM"/>
</dbReference>
<evidence type="ECO:0000256" key="10">
    <source>
        <dbReference type="ARBA" id="ARBA00023004"/>
    </source>
</evidence>
<dbReference type="PANTHER" id="PTHR30538:SF1">
    <property type="entry name" value="L-LYSINE 2,3-AMINOMUTASE"/>
    <property type="match status" value="1"/>
</dbReference>
<dbReference type="InterPro" id="IPR003739">
    <property type="entry name" value="Lys_aminomutase/Glu_NH3_mut"/>
</dbReference>
<evidence type="ECO:0000256" key="6">
    <source>
        <dbReference type="ARBA" id="ARBA00022485"/>
    </source>
</evidence>
<dbReference type="CDD" id="cd01335">
    <property type="entry name" value="Radical_SAM"/>
    <property type="match status" value="1"/>
</dbReference>
<keyword evidence="9 15" id="KW-0663">Pyridoxal phosphate</keyword>
<evidence type="ECO:0000256" key="4">
    <source>
        <dbReference type="ARBA" id="ARBA00008703"/>
    </source>
</evidence>
<evidence type="ECO:0000256" key="9">
    <source>
        <dbReference type="ARBA" id="ARBA00022898"/>
    </source>
</evidence>
<name>A0A3A1Y8J4_9GAMM</name>
<keyword evidence="11 14" id="KW-0411">Iron-sulfur</keyword>
<accession>A0A3A1Y8J4</accession>
<dbReference type="InterPro" id="IPR058240">
    <property type="entry name" value="rSAM_sf"/>
</dbReference>
<keyword evidence="10" id="KW-0408">Iron</keyword>
<dbReference type="SFLD" id="SFLDG01070">
    <property type="entry name" value="PLP-dependent"/>
    <property type="match status" value="1"/>
</dbReference>
<evidence type="ECO:0000256" key="7">
    <source>
        <dbReference type="ARBA" id="ARBA00022691"/>
    </source>
</evidence>
<dbReference type="Pfam" id="PF04055">
    <property type="entry name" value="Radical_SAM"/>
    <property type="match status" value="1"/>
</dbReference>
<protein>
    <recommendedName>
        <fullName evidence="5">L-lysine 2,3-aminomutase</fullName>
    </recommendedName>
    <alternativeName>
        <fullName evidence="13">EF-P post-translational modification enzyme B</fullName>
    </alternativeName>
</protein>
<comment type="cofactor">
    <cofactor evidence="2 15">
        <name>pyridoxal 5'-phosphate</name>
        <dbReference type="ChEBI" id="CHEBI:597326"/>
    </cofactor>
</comment>
<evidence type="ECO:0000313" key="18">
    <source>
        <dbReference type="Proteomes" id="UP000265691"/>
    </source>
</evidence>
<evidence type="ECO:0000256" key="15">
    <source>
        <dbReference type="PIRSR" id="PIRSR603739-50"/>
    </source>
</evidence>